<comment type="caution">
    <text evidence="1">The sequence shown here is derived from an EMBL/GenBank/DDBJ whole genome shotgun (WGS) entry which is preliminary data.</text>
</comment>
<dbReference type="PANTHER" id="PTHR47020">
    <property type="entry name" value="HILLARIN"/>
    <property type="match status" value="1"/>
</dbReference>
<sequence>GMPMNGHGMPMNGHGMPMNGHGMPMNGHGMPMNGMPNGFPHPFQRVHSEPMMMHPGMMHGPGMVHPGMMGNGNGYDLDYDTYAVPMLARKELMNDQKFMAQNRLELRHRKEQETVFKDFEHMRDEEIWRLEEDLKGQMEKAVTTLLQEVDSGNYRGDIAMERLRIDHHFQRLKEEKMRELMEQLTSQERYRLSDQLDRHSQEMLQLIDSRQEQVKPPSPRPPSSKKRTLYSTQHMFDDLDFHARQVAEHEQGSFTELVYELTRQCKTTLDKSRAIFRWVTIKDLNKMILEGHFSEDSPFYFLKGIKCGIESYHELFKRLCSYAGIHCQIIRGFSKSVGYKPGMTSFNDSRFRNAWCVVYIEDSWRFIDCHWGARHVTTGSSDMVSPNKFRYEYDDFYFLTDPEELIYQHFPDEETWQLLDEPLSMEQFINMPLLKSHFFQYGLKLDNPSKSVVESGDGKVQVILTKPTHTPLTFNSRLEGDDEVIDGYTLHHTEGNQVVFDIYLPRRGVFYFTIFACDTDKAEVYNNVCCFRITCKKVEAKPYSKFPKLPEGYGPTPLAAELGLTVDKHKGSFLQCNDEKFVMNLRFKKDTKVSHKMVFGGQEQPTDEYDRYAFQRFRDDRAISYLIRFPQKGIYAFSIFAADKDCDKPVLDCAARFIIQCNQAPKAKIKPYPRTYQHWLKCRLHEP</sequence>
<dbReference type="InterPro" id="IPR053041">
    <property type="entry name" value="Transglut-like_Superfamily_Mod"/>
</dbReference>
<dbReference type="InterPro" id="IPR002931">
    <property type="entry name" value="Transglutaminase-like"/>
</dbReference>
<dbReference type="PANTHER" id="PTHR47020:SF1">
    <property type="entry name" value="HILLARIN"/>
    <property type="match status" value="1"/>
</dbReference>
<dbReference type="AlphaFoldDB" id="A0A8J1UZ96"/>
<feature type="non-terminal residue" evidence="1">
    <location>
        <position position="1"/>
    </location>
</feature>
<name>A0A8J1UZ96_OWEFU</name>
<dbReference type="OrthoDB" id="6129702at2759"/>
<evidence type="ECO:0000313" key="2">
    <source>
        <dbReference type="Proteomes" id="UP000749559"/>
    </source>
</evidence>
<dbReference type="InterPro" id="IPR056564">
    <property type="entry name" value="Ig-like_KY"/>
</dbReference>
<dbReference type="SUPFAM" id="SSF54001">
    <property type="entry name" value="Cysteine proteinases"/>
    <property type="match status" value="1"/>
</dbReference>
<dbReference type="Pfam" id="PF23265">
    <property type="entry name" value="Ig-like_KY"/>
    <property type="match status" value="2"/>
</dbReference>
<accession>A0A8J1UZ96</accession>
<feature type="non-terminal residue" evidence="1">
    <location>
        <position position="687"/>
    </location>
</feature>
<organism evidence="1 2">
    <name type="scientific">Owenia fusiformis</name>
    <name type="common">Polychaete worm</name>
    <dbReference type="NCBI Taxonomy" id="6347"/>
    <lineage>
        <taxon>Eukaryota</taxon>
        <taxon>Metazoa</taxon>
        <taxon>Spiralia</taxon>
        <taxon>Lophotrochozoa</taxon>
        <taxon>Annelida</taxon>
        <taxon>Polychaeta</taxon>
        <taxon>Sedentaria</taxon>
        <taxon>Canalipalpata</taxon>
        <taxon>Sabellida</taxon>
        <taxon>Oweniida</taxon>
        <taxon>Oweniidae</taxon>
        <taxon>Owenia</taxon>
    </lineage>
</organism>
<reference evidence="1" key="1">
    <citation type="submission" date="2022-03" db="EMBL/GenBank/DDBJ databases">
        <authorList>
            <person name="Martin C."/>
        </authorList>
    </citation>
    <scope>NUCLEOTIDE SEQUENCE</scope>
</reference>
<dbReference type="EMBL" id="CAIIXF020000007">
    <property type="protein sequence ID" value="CAH1790287.1"/>
    <property type="molecule type" value="Genomic_DNA"/>
</dbReference>
<dbReference type="Proteomes" id="UP000749559">
    <property type="component" value="Unassembled WGS sequence"/>
</dbReference>
<protein>
    <submittedName>
        <fullName evidence="1">Uncharacterized protein</fullName>
    </submittedName>
</protein>
<dbReference type="InterPro" id="IPR038765">
    <property type="entry name" value="Papain-like_cys_pep_sf"/>
</dbReference>
<proteinExistence type="predicted"/>
<dbReference type="SMART" id="SM00460">
    <property type="entry name" value="TGc"/>
    <property type="match status" value="1"/>
</dbReference>
<evidence type="ECO:0000313" key="1">
    <source>
        <dbReference type="EMBL" id="CAH1790287.1"/>
    </source>
</evidence>
<gene>
    <name evidence="1" type="ORF">OFUS_LOCUS15514</name>
</gene>
<keyword evidence="2" id="KW-1185">Reference proteome</keyword>